<dbReference type="Gene3D" id="4.10.1250.10">
    <property type="entry name" value="Aminomethyltransferase fragment"/>
    <property type="match status" value="1"/>
</dbReference>
<dbReference type="Gene3D" id="2.40.30.110">
    <property type="entry name" value="Aminomethyltransferase beta-barrel domains"/>
    <property type="match status" value="1"/>
</dbReference>
<evidence type="ECO:0000256" key="5">
    <source>
        <dbReference type="ARBA" id="ARBA00031395"/>
    </source>
</evidence>
<dbReference type="AlphaFoldDB" id="A0A9X4H5H5"/>
<organism evidence="11 12">
    <name type="scientific">Pelotomaculum isophthalicicum JI</name>
    <dbReference type="NCBI Taxonomy" id="947010"/>
    <lineage>
        <taxon>Bacteria</taxon>
        <taxon>Bacillati</taxon>
        <taxon>Bacillota</taxon>
        <taxon>Clostridia</taxon>
        <taxon>Eubacteriales</taxon>
        <taxon>Desulfotomaculaceae</taxon>
        <taxon>Pelotomaculum</taxon>
    </lineage>
</organism>
<feature type="domain" description="Aminomethyltransferase C-terminal" evidence="10">
    <location>
        <begin position="284"/>
        <end position="362"/>
    </location>
</feature>
<dbReference type="GO" id="GO:0008483">
    <property type="term" value="F:transaminase activity"/>
    <property type="evidence" value="ECO:0007669"/>
    <property type="project" value="UniProtKB-KW"/>
</dbReference>
<dbReference type="NCBIfam" id="NF001567">
    <property type="entry name" value="PRK00389.1"/>
    <property type="match status" value="1"/>
</dbReference>
<name>A0A9X4H5H5_9FIRM</name>
<feature type="domain" description="GCVT N-terminal" evidence="9">
    <location>
        <begin position="9"/>
        <end position="265"/>
    </location>
</feature>
<evidence type="ECO:0000259" key="10">
    <source>
        <dbReference type="Pfam" id="PF08669"/>
    </source>
</evidence>
<dbReference type="GO" id="GO:0004047">
    <property type="term" value="F:aminomethyltransferase activity"/>
    <property type="evidence" value="ECO:0007669"/>
    <property type="project" value="UniProtKB-UniRule"/>
</dbReference>
<dbReference type="PIRSF" id="PIRSF006487">
    <property type="entry name" value="GcvT"/>
    <property type="match status" value="1"/>
</dbReference>
<comment type="catalytic activity">
    <reaction evidence="6 7">
        <text>N(6)-[(R)-S(8)-aminomethyldihydrolipoyl]-L-lysyl-[protein] + (6S)-5,6,7,8-tetrahydrofolate = N(6)-[(R)-dihydrolipoyl]-L-lysyl-[protein] + (6R)-5,10-methylene-5,6,7,8-tetrahydrofolate + NH4(+)</text>
        <dbReference type="Rhea" id="RHEA:16945"/>
        <dbReference type="Rhea" id="RHEA-COMP:10475"/>
        <dbReference type="Rhea" id="RHEA-COMP:10492"/>
        <dbReference type="ChEBI" id="CHEBI:15636"/>
        <dbReference type="ChEBI" id="CHEBI:28938"/>
        <dbReference type="ChEBI" id="CHEBI:57453"/>
        <dbReference type="ChEBI" id="CHEBI:83100"/>
        <dbReference type="ChEBI" id="CHEBI:83143"/>
        <dbReference type="EC" id="2.1.2.10"/>
    </reaction>
</comment>
<evidence type="ECO:0000313" key="12">
    <source>
        <dbReference type="Proteomes" id="UP001154312"/>
    </source>
</evidence>
<dbReference type="GO" id="GO:0019464">
    <property type="term" value="P:glycine decarboxylation via glycine cleavage system"/>
    <property type="evidence" value="ECO:0007669"/>
    <property type="project" value="UniProtKB-UniRule"/>
</dbReference>
<proteinExistence type="inferred from homology"/>
<evidence type="ECO:0000313" key="11">
    <source>
        <dbReference type="EMBL" id="MDF9408477.1"/>
    </source>
</evidence>
<evidence type="ECO:0000256" key="8">
    <source>
        <dbReference type="PIRSR" id="PIRSR006487-1"/>
    </source>
</evidence>
<dbReference type="Pfam" id="PF08669">
    <property type="entry name" value="GCV_T_C"/>
    <property type="match status" value="1"/>
</dbReference>
<dbReference type="Gene3D" id="3.30.70.1400">
    <property type="entry name" value="Aminomethyltransferase beta-barrel domains"/>
    <property type="match status" value="1"/>
</dbReference>
<dbReference type="EMBL" id="JAKOAV010000014">
    <property type="protein sequence ID" value="MDF9408477.1"/>
    <property type="molecule type" value="Genomic_DNA"/>
</dbReference>
<dbReference type="Proteomes" id="UP001154312">
    <property type="component" value="Unassembled WGS sequence"/>
</dbReference>
<dbReference type="EC" id="2.1.2.10" evidence="2 7"/>
<dbReference type="InterPro" id="IPR006222">
    <property type="entry name" value="GCVT_N"/>
</dbReference>
<accession>A0A9X4H5H5</accession>
<keyword evidence="3 7" id="KW-0032">Aminotransferase</keyword>
<dbReference type="SUPFAM" id="SSF103025">
    <property type="entry name" value="Folate-binding domain"/>
    <property type="match status" value="1"/>
</dbReference>
<evidence type="ECO:0000256" key="3">
    <source>
        <dbReference type="ARBA" id="ARBA00022576"/>
    </source>
</evidence>
<comment type="caution">
    <text evidence="11">The sequence shown here is derived from an EMBL/GenBank/DDBJ whole genome shotgun (WGS) entry which is preliminary data.</text>
</comment>
<dbReference type="SUPFAM" id="SSF101790">
    <property type="entry name" value="Aminomethyltransferase beta-barrel domain"/>
    <property type="match status" value="1"/>
</dbReference>
<feature type="binding site" evidence="8">
    <location>
        <position position="198"/>
    </location>
    <ligand>
        <name>substrate</name>
    </ligand>
</feature>
<dbReference type="InterPro" id="IPR029043">
    <property type="entry name" value="GcvT/YgfZ_C"/>
</dbReference>
<dbReference type="PANTHER" id="PTHR43757:SF2">
    <property type="entry name" value="AMINOMETHYLTRANSFERASE, MITOCHONDRIAL"/>
    <property type="match status" value="1"/>
</dbReference>
<comment type="subunit">
    <text evidence="7">The glycine cleavage system is composed of four proteins: P, T, L and H.</text>
</comment>
<keyword evidence="12" id="KW-1185">Reference proteome</keyword>
<comment type="function">
    <text evidence="7">The glycine cleavage system catalyzes the degradation of glycine.</text>
</comment>
<reference evidence="11" key="1">
    <citation type="submission" date="2022-02" db="EMBL/GenBank/DDBJ databases">
        <authorList>
            <person name="Leng L."/>
        </authorList>
    </citation>
    <scope>NUCLEOTIDE SEQUENCE</scope>
    <source>
        <strain evidence="11">JI</strain>
    </source>
</reference>
<dbReference type="RefSeq" id="WP_277443800.1">
    <property type="nucleotide sequence ID" value="NZ_JAKOAV010000014.1"/>
</dbReference>
<dbReference type="FunFam" id="2.40.30.110:FF:000003">
    <property type="entry name" value="Aminomethyltransferase"/>
    <property type="match status" value="1"/>
</dbReference>
<dbReference type="InterPro" id="IPR013977">
    <property type="entry name" value="GcvT_C"/>
</dbReference>
<evidence type="ECO:0000256" key="6">
    <source>
        <dbReference type="ARBA" id="ARBA00047665"/>
    </source>
</evidence>
<sequence length="368" mass="40218">MNTLQKTPLYETHRRSGGKIVEFAGWALPVQYNSILEEHEAVRSRAGLFDVSHMGKVTVRGKGAFDFLQRITTGDIGVLVDGQAIYCLMCYPDGGVVDDILVYRFGPGDFFLVFNAANTEKDYNWLKQNNTDGVDIVNVSEKFAQLALQGPLAEKILQALTDTDLQGLRFFRMQCDVKIAGAKCMVSRTGYTGEDGFEIYTSPDSAPALWDAILEAGKPYGVVPAGLGARDSLRLEACLPLYGHELSPDITPVEAGLGKFLRFEKQDFIGRAALAACLSKGAARKMVGFEMEERGVPRANYPVESGGKEIGFVTSGGYSPTLKKNIGLALIETACAGQGDKIDVVIRGKRLKAVIVPIPFYKKHYKKK</sequence>
<evidence type="ECO:0000256" key="7">
    <source>
        <dbReference type="HAMAP-Rule" id="MF_00259"/>
    </source>
</evidence>
<dbReference type="Gene3D" id="3.30.1360.120">
    <property type="entry name" value="Probable tRNA modification gtpase trme, domain 1"/>
    <property type="match status" value="1"/>
</dbReference>
<dbReference type="PANTHER" id="PTHR43757">
    <property type="entry name" value="AMINOMETHYLTRANSFERASE"/>
    <property type="match status" value="1"/>
</dbReference>
<comment type="similarity">
    <text evidence="1 7">Belongs to the GcvT family.</text>
</comment>
<evidence type="ECO:0000256" key="4">
    <source>
        <dbReference type="ARBA" id="ARBA00022679"/>
    </source>
</evidence>
<dbReference type="HAMAP" id="MF_00259">
    <property type="entry name" value="GcvT"/>
    <property type="match status" value="1"/>
</dbReference>
<evidence type="ECO:0000256" key="2">
    <source>
        <dbReference type="ARBA" id="ARBA00012616"/>
    </source>
</evidence>
<dbReference type="InterPro" id="IPR022903">
    <property type="entry name" value="GcvT_bac"/>
</dbReference>
<dbReference type="GO" id="GO:0005829">
    <property type="term" value="C:cytosol"/>
    <property type="evidence" value="ECO:0007669"/>
    <property type="project" value="TreeGrafter"/>
</dbReference>
<dbReference type="InterPro" id="IPR028896">
    <property type="entry name" value="GcvT/YgfZ/DmdA"/>
</dbReference>
<evidence type="ECO:0000256" key="1">
    <source>
        <dbReference type="ARBA" id="ARBA00008609"/>
    </source>
</evidence>
<gene>
    <name evidence="7 11" type="primary">gcvT</name>
    <name evidence="11" type="ORF">L7E55_08915</name>
</gene>
<dbReference type="NCBIfam" id="TIGR00528">
    <property type="entry name" value="gcvT"/>
    <property type="match status" value="1"/>
</dbReference>
<evidence type="ECO:0000259" key="9">
    <source>
        <dbReference type="Pfam" id="PF01571"/>
    </source>
</evidence>
<dbReference type="GO" id="GO:0005960">
    <property type="term" value="C:glycine cleavage complex"/>
    <property type="evidence" value="ECO:0007669"/>
    <property type="project" value="InterPro"/>
</dbReference>
<protein>
    <recommendedName>
        <fullName evidence="2 7">Aminomethyltransferase</fullName>
        <ecNumber evidence="2 7">2.1.2.10</ecNumber>
    </recommendedName>
    <alternativeName>
        <fullName evidence="5 7">Glycine cleavage system T protein</fullName>
    </alternativeName>
</protein>
<dbReference type="InterPro" id="IPR006223">
    <property type="entry name" value="GcvT"/>
</dbReference>
<dbReference type="InterPro" id="IPR027266">
    <property type="entry name" value="TrmE/GcvT-like"/>
</dbReference>
<dbReference type="Pfam" id="PF01571">
    <property type="entry name" value="GCV_T"/>
    <property type="match status" value="1"/>
</dbReference>
<keyword evidence="4 7" id="KW-0808">Transferase</keyword>
<dbReference type="FunFam" id="3.30.70.1400:FF:000001">
    <property type="entry name" value="Aminomethyltransferase"/>
    <property type="match status" value="1"/>
</dbReference>